<dbReference type="PROSITE" id="PS50075">
    <property type="entry name" value="CARRIER"/>
    <property type="match status" value="1"/>
</dbReference>
<dbReference type="Pfam" id="PF23562">
    <property type="entry name" value="AMP-binding_C_3"/>
    <property type="match status" value="1"/>
</dbReference>
<dbReference type="Gene3D" id="3.40.50.12780">
    <property type="entry name" value="N-terminal domain of ligase-like"/>
    <property type="match status" value="1"/>
</dbReference>
<dbReference type="SUPFAM" id="SSF56801">
    <property type="entry name" value="Acetyl-CoA synthetase-like"/>
    <property type="match status" value="1"/>
</dbReference>
<dbReference type="Proteomes" id="UP000016932">
    <property type="component" value="Unassembled WGS sequence"/>
</dbReference>
<dbReference type="InterPro" id="IPR013120">
    <property type="entry name" value="FAR_NAD-bd"/>
</dbReference>
<proteinExistence type="predicted"/>
<dbReference type="KEGG" id="pfj:MYCFIDRAFT_133560"/>
<dbReference type="GeneID" id="19330853"/>
<dbReference type="VEuPathDB" id="FungiDB:MYCFIDRAFT_133560"/>
<dbReference type="PANTHER" id="PTHR43439">
    <property type="entry name" value="PHENYLACETATE-COENZYME A LIGASE"/>
    <property type="match status" value="1"/>
</dbReference>
<dbReference type="SUPFAM" id="SSF51735">
    <property type="entry name" value="NAD(P)-binding Rossmann-fold domains"/>
    <property type="match status" value="1"/>
</dbReference>
<dbReference type="OrthoDB" id="429813at2759"/>
<dbReference type="InterPro" id="IPR020845">
    <property type="entry name" value="AMP-binding_CS"/>
</dbReference>
<evidence type="ECO:0000313" key="5">
    <source>
        <dbReference type="Proteomes" id="UP000016932"/>
    </source>
</evidence>
<dbReference type="PROSITE" id="PS00455">
    <property type="entry name" value="AMP_BINDING"/>
    <property type="match status" value="1"/>
</dbReference>
<dbReference type="AlphaFoldDB" id="M3AIB2"/>
<evidence type="ECO:0000313" key="4">
    <source>
        <dbReference type="EMBL" id="EME84321.1"/>
    </source>
</evidence>
<dbReference type="SMART" id="SM00823">
    <property type="entry name" value="PKS_PP"/>
    <property type="match status" value="1"/>
</dbReference>
<dbReference type="InterPro" id="IPR000873">
    <property type="entry name" value="AMP-dep_synth/lig_dom"/>
</dbReference>
<dbReference type="PROSITE" id="PS00012">
    <property type="entry name" value="PHOSPHOPANTETHEINE"/>
    <property type="match status" value="1"/>
</dbReference>
<dbReference type="STRING" id="383855.M3AIB2"/>
<dbReference type="Pfam" id="PF00550">
    <property type="entry name" value="PP-binding"/>
    <property type="match status" value="1"/>
</dbReference>
<dbReference type="InterPro" id="IPR036291">
    <property type="entry name" value="NAD(P)-bd_dom_sf"/>
</dbReference>
<dbReference type="Gene3D" id="3.40.50.720">
    <property type="entry name" value="NAD(P)-binding Rossmann-like Domain"/>
    <property type="match status" value="1"/>
</dbReference>
<evidence type="ECO:0000256" key="1">
    <source>
        <dbReference type="ARBA" id="ARBA00022450"/>
    </source>
</evidence>
<organism evidence="4 5">
    <name type="scientific">Pseudocercospora fijiensis (strain CIRAD86)</name>
    <name type="common">Black leaf streak disease fungus</name>
    <name type="synonym">Mycosphaerella fijiensis</name>
    <dbReference type="NCBI Taxonomy" id="383855"/>
    <lineage>
        <taxon>Eukaryota</taxon>
        <taxon>Fungi</taxon>
        <taxon>Dikarya</taxon>
        <taxon>Ascomycota</taxon>
        <taxon>Pezizomycotina</taxon>
        <taxon>Dothideomycetes</taxon>
        <taxon>Dothideomycetidae</taxon>
        <taxon>Mycosphaerellales</taxon>
        <taxon>Mycosphaerellaceae</taxon>
        <taxon>Pseudocercospora</taxon>
    </lineage>
</organism>
<keyword evidence="5" id="KW-1185">Reference proteome</keyword>
<feature type="domain" description="Carrier" evidence="3">
    <location>
        <begin position="557"/>
        <end position="638"/>
    </location>
</feature>
<protein>
    <recommendedName>
        <fullName evidence="3">Carrier domain-containing protein</fullName>
    </recommendedName>
</protein>
<evidence type="ECO:0000259" key="3">
    <source>
        <dbReference type="PROSITE" id="PS50075"/>
    </source>
</evidence>
<dbReference type="Pfam" id="PF00501">
    <property type="entry name" value="AMP-binding"/>
    <property type="match status" value="1"/>
</dbReference>
<dbReference type="Pfam" id="PF07993">
    <property type="entry name" value="NAD_binding_4"/>
    <property type="match status" value="1"/>
</dbReference>
<reference evidence="4 5" key="1">
    <citation type="journal article" date="2012" name="PLoS Pathog.">
        <title>Diverse lifestyles and strategies of plant pathogenesis encoded in the genomes of eighteen Dothideomycetes fungi.</title>
        <authorList>
            <person name="Ohm R.A."/>
            <person name="Feau N."/>
            <person name="Henrissat B."/>
            <person name="Schoch C.L."/>
            <person name="Horwitz B.A."/>
            <person name="Barry K.W."/>
            <person name="Condon B.J."/>
            <person name="Copeland A.C."/>
            <person name="Dhillon B."/>
            <person name="Glaser F."/>
            <person name="Hesse C.N."/>
            <person name="Kosti I."/>
            <person name="LaButti K."/>
            <person name="Lindquist E.A."/>
            <person name="Lucas S."/>
            <person name="Salamov A.A."/>
            <person name="Bradshaw R.E."/>
            <person name="Ciuffetti L."/>
            <person name="Hamelin R.C."/>
            <person name="Kema G.H.J."/>
            <person name="Lawrence C."/>
            <person name="Scott J.A."/>
            <person name="Spatafora J.W."/>
            <person name="Turgeon B.G."/>
            <person name="de Wit P.J.G.M."/>
            <person name="Zhong S."/>
            <person name="Goodwin S.B."/>
            <person name="Grigoriev I.V."/>
        </authorList>
    </citation>
    <scope>NUCLEOTIDE SEQUENCE [LARGE SCALE GENOMIC DNA]</scope>
    <source>
        <strain evidence="4 5">CIRAD86</strain>
    </source>
</reference>
<dbReference type="Gene3D" id="1.10.1200.10">
    <property type="entry name" value="ACP-like"/>
    <property type="match status" value="1"/>
</dbReference>
<name>M3AIB2_PSEFD</name>
<dbReference type="HOGENOM" id="CLU_002220_2_1_1"/>
<accession>M3AIB2</accession>
<evidence type="ECO:0000256" key="2">
    <source>
        <dbReference type="ARBA" id="ARBA00022553"/>
    </source>
</evidence>
<dbReference type="PANTHER" id="PTHR43439:SF2">
    <property type="entry name" value="ENZYME, PUTATIVE (JCVI)-RELATED"/>
    <property type="match status" value="1"/>
</dbReference>
<keyword evidence="1" id="KW-0596">Phosphopantetheine</keyword>
<dbReference type="eggNOG" id="KOG1178">
    <property type="taxonomic scope" value="Eukaryota"/>
</dbReference>
<dbReference type="InterPro" id="IPR051414">
    <property type="entry name" value="Adenylate-forming_Reductase"/>
</dbReference>
<dbReference type="SUPFAM" id="SSF47336">
    <property type="entry name" value="ACP-like"/>
    <property type="match status" value="1"/>
</dbReference>
<dbReference type="InterPro" id="IPR036736">
    <property type="entry name" value="ACP-like_sf"/>
</dbReference>
<dbReference type="InterPro" id="IPR042099">
    <property type="entry name" value="ANL_N_sf"/>
</dbReference>
<dbReference type="InterPro" id="IPR020806">
    <property type="entry name" value="PKS_PP-bd"/>
</dbReference>
<dbReference type="InterPro" id="IPR006162">
    <property type="entry name" value="Ppantetheine_attach_site"/>
</dbReference>
<sequence>MAATVLQSVATHPPSSKATTVREVEVYNDELDLETREARTVDELIKLRSVQKGCNEPIISYPKSGTNYVDCTPKQLDELVEQAACIYSATVPQRISSEDPVQVVGMLGDSDLSYLVSLLAVSRLGHTALLLSTRITDEAYESLLSTTRATALLYRASFQTAATTVIAKLPGLKTAHIIDTSTLSTKSARLALSILDPKRETKNRSFIIHSSGSTGLPKPIFQTHSASLYTYSQHFGLVGYLTLPLYHNHGICCTFRAIHSRRKIYLSNAKLPLATKHLLATFREHSDIRIFYGVPYALKLLAETEEGIQLLTRLDIVMFGGSACPKPIGDSLVEGGVHLVGHYGATEVGQLMTSFRDFSNDKEWDWLRVPERLLPYLSMELRGPNLYELCVNQGWGSKVATNRDDGSYATKDLFEPHPSKPNTWRYYARLDDTIVLENGEKANPLLVEGVLRQNKNVAEAVVFGANKPRLGAFLIPKEEVTLSSKEIIDSLTPAIADMNKNLPAYAKLSRDMIRVLPAETEYRRTDKGTVIRAAFYRDFAPQIDAMYVDEKGGSLRLTRDELLAFLRAELVSKLAAKGELSFGNDTDLFSLGVDSLQAIQIRSHILKHIDLGGQELGRNFVFDFPTLNRMADEVLRLQTGKPALAQVSVEDRMAAMVEKYGTFESHVPMERQADGEFALVTGATGSLGAHLVARLASQKSTRKVYCLVRASDTSSATARVEESLRARRVFESLSLEALQKIVAFPSDFADAHLGLNDETFNEMASNITHLFHLAWSVNFNKGLESFEADCVAGTRNLINICLKVKRPEPASFNFCSSVSATARTSGGVVPEALAESLGVAQGMGYAQSKLVTENICDRAAKQTGLKARVLRVGQVIGDTQNGVWNATEAIPMILQTAKTVGALPTLDERPSWLTVDTVAQAFIDISTSGADATFVNVVNHNTFHWTKDFLPLLKQAGVDFEAVDPREWLTRLRSSDPDPEKNPPIKLVDFFASKYDTDAARPSLEYKTDVARKWSPALEDAGVIDAELVGKIVAYMRSIGTL</sequence>
<dbReference type="InterPro" id="IPR009081">
    <property type="entry name" value="PP-bd_ACP"/>
</dbReference>
<dbReference type="EMBL" id="KB446557">
    <property type="protein sequence ID" value="EME84321.1"/>
    <property type="molecule type" value="Genomic_DNA"/>
</dbReference>
<dbReference type="GO" id="GO:0031177">
    <property type="term" value="F:phosphopantetheine binding"/>
    <property type="evidence" value="ECO:0007669"/>
    <property type="project" value="InterPro"/>
</dbReference>
<keyword evidence="2" id="KW-0597">Phosphoprotein</keyword>
<dbReference type="RefSeq" id="XP_007924945.1">
    <property type="nucleotide sequence ID" value="XM_007926754.1"/>
</dbReference>
<gene>
    <name evidence="4" type="ORF">MYCFIDRAFT_133560</name>
</gene>